<accession>A0A0G0ZQS8</accession>
<dbReference type="Proteomes" id="UP000034163">
    <property type="component" value="Unassembled WGS sequence"/>
</dbReference>
<name>A0A0G0ZQS8_UNCKA</name>
<gene>
    <name evidence="1" type="ORF">UU72_C0037G0006</name>
</gene>
<reference evidence="1 2" key="1">
    <citation type="journal article" date="2015" name="Nature">
        <title>rRNA introns, odd ribosomes, and small enigmatic genomes across a large radiation of phyla.</title>
        <authorList>
            <person name="Brown C.T."/>
            <person name="Hug L.A."/>
            <person name="Thomas B.C."/>
            <person name="Sharon I."/>
            <person name="Castelle C.J."/>
            <person name="Singh A."/>
            <person name="Wilkins M.J."/>
            <person name="Williams K.H."/>
            <person name="Banfield J.F."/>
        </authorList>
    </citation>
    <scope>NUCLEOTIDE SEQUENCE [LARGE SCALE GENOMIC DNA]</scope>
</reference>
<evidence type="ECO:0000313" key="1">
    <source>
        <dbReference type="EMBL" id="KKS15343.1"/>
    </source>
</evidence>
<dbReference type="EMBL" id="LCBS01000037">
    <property type="protein sequence ID" value="KKS15343.1"/>
    <property type="molecule type" value="Genomic_DNA"/>
</dbReference>
<evidence type="ECO:0000313" key="2">
    <source>
        <dbReference type="Proteomes" id="UP000034163"/>
    </source>
</evidence>
<comment type="caution">
    <text evidence="1">The sequence shown here is derived from an EMBL/GenBank/DDBJ whole genome shotgun (WGS) entry which is preliminary data.</text>
</comment>
<dbReference type="AlphaFoldDB" id="A0A0G0ZQS8"/>
<protein>
    <submittedName>
        <fullName evidence="1">Uncharacterized protein</fullName>
    </submittedName>
</protein>
<sequence length="119" mass="14578">MMVDFPSFQEWLKENFSYDVAREIYYPLPEFEHKFFGTDEYQDFDSREIKDLYVLFKNIFVFGRQSVLKELSGKLKEQTYCLDCNRINCDIADDTQKPEFRLSLKDYDELLRELRRRKK</sequence>
<organism evidence="1 2">
    <name type="scientific">candidate division WWE3 bacterium GW2011_GWB1_41_6</name>
    <dbReference type="NCBI Taxonomy" id="1619112"/>
    <lineage>
        <taxon>Bacteria</taxon>
        <taxon>Katanobacteria</taxon>
    </lineage>
</organism>
<proteinExistence type="predicted"/>